<reference evidence="3 4" key="1">
    <citation type="submission" date="2014-04" db="EMBL/GenBank/DDBJ databases">
        <authorList>
            <consortium name="DOE Joint Genome Institute"/>
            <person name="Kuo A."/>
            <person name="Girlanda M."/>
            <person name="Perotto S."/>
            <person name="Kohler A."/>
            <person name="Nagy L.G."/>
            <person name="Floudas D."/>
            <person name="Copeland A."/>
            <person name="Barry K.W."/>
            <person name="Cichocki N."/>
            <person name="Veneault-Fourrey C."/>
            <person name="LaButti K."/>
            <person name="Lindquist E.A."/>
            <person name="Lipzen A."/>
            <person name="Lundell T."/>
            <person name="Morin E."/>
            <person name="Murat C."/>
            <person name="Sun H."/>
            <person name="Tunlid A."/>
            <person name="Henrissat B."/>
            <person name="Grigoriev I.V."/>
            <person name="Hibbett D.S."/>
            <person name="Martin F."/>
            <person name="Nordberg H.P."/>
            <person name="Cantor M.N."/>
            <person name="Hua S.X."/>
        </authorList>
    </citation>
    <scope>NUCLEOTIDE SEQUENCE [LARGE SCALE GENOMIC DNA]</scope>
    <source>
        <strain evidence="3 4">MUT 4182</strain>
    </source>
</reference>
<organism evidence="3 4">
    <name type="scientific">Tulasnella calospora MUT 4182</name>
    <dbReference type="NCBI Taxonomy" id="1051891"/>
    <lineage>
        <taxon>Eukaryota</taxon>
        <taxon>Fungi</taxon>
        <taxon>Dikarya</taxon>
        <taxon>Basidiomycota</taxon>
        <taxon>Agaricomycotina</taxon>
        <taxon>Agaricomycetes</taxon>
        <taxon>Cantharellales</taxon>
        <taxon>Tulasnellaceae</taxon>
        <taxon>Tulasnella</taxon>
    </lineage>
</organism>
<evidence type="ECO:0000256" key="1">
    <source>
        <dbReference type="SAM" id="MobiDB-lite"/>
    </source>
</evidence>
<proteinExistence type="predicted"/>
<dbReference type="OrthoDB" id="3199651at2759"/>
<protein>
    <submittedName>
        <fullName evidence="3">Uncharacterized protein</fullName>
    </submittedName>
</protein>
<evidence type="ECO:0000313" key="4">
    <source>
        <dbReference type="Proteomes" id="UP000054248"/>
    </source>
</evidence>
<gene>
    <name evidence="3" type="ORF">M407DRAFT_244487</name>
</gene>
<name>A0A0C3KS76_9AGAM</name>
<dbReference type="AlphaFoldDB" id="A0A0C3KS76"/>
<evidence type="ECO:0000256" key="2">
    <source>
        <dbReference type="SAM" id="Phobius"/>
    </source>
</evidence>
<reference evidence="4" key="2">
    <citation type="submission" date="2015-01" db="EMBL/GenBank/DDBJ databases">
        <title>Evolutionary Origins and Diversification of the Mycorrhizal Mutualists.</title>
        <authorList>
            <consortium name="DOE Joint Genome Institute"/>
            <consortium name="Mycorrhizal Genomics Consortium"/>
            <person name="Kohler A."/>
            <person name="Kuo A."/>
            <person name="Nagy L.G."/>
            <person name="Floudas D."/>
            <person name="Copeland A."/>
            <person name="Barry K.W."/>
            <person name="Cichocki N."/>
            <person name="Veneault-Fourrey C."/>
            <person name="LaButti K."/>
            <person name="Lindquist E.A."/>
            <person name="Lipzen A."/>
            <person name="Lundell T."/>
            <person name="Morin E."/>
            <person name="Murat C."/>
            <person name="Riley R."/>
            <person name="Ohm R."/>
            <person name="Sun H."/>
            <person name="Tunlid A."/>
            <person name="Henrissat B."/>
            <person name="Grigoriev I.V."/>
            <person name="Hibbett D.S."/>
            <person name="Martin F."/>
        </authorList>
    </citation>
    <scope>NUCLEOTIDE SEQUENCE [LARGE SCALE GENOMIC DNA]</scope>
    <source>
        <strain evidence="4">MUT 4182</strain>
    </source>
</reference>
<dbReference type="EMBL" id="KN823063">
    <property type="protein sequence ID" value="KIO24318.1"/>
    <property type="molecule type" value="Genomic_DNA"/>
</dbReference>
<feature type="transmembrane region" description="Helical" evidence="2">
    <location>
        <begin position="53"/>
        <end position="70"/>
    </location>
</feature>
<feature type="compositionally biased region" description="Polar residues" evidence="1">
    <location>
        <begin position="1"/>
        <end position="11"/>
    </location>
</feature>
<dbReference type="Proteomes" id="UP000054248">
    <property type="component" value="Unassembled WGS sequence"/>
</dbReference>
<sequence length="207" mass="22346">MSLSAQESRPSTRQRKSNLKSDPASENLPPKRQGKATRQDVQPPFWNTPYRKFINYLTVAALLIALFYTWRITQWKAQAGGWVNLLLGRHPNEPLPDPTKAAEAVGGAAKEYVAGSNGNQNTVLEDRLRDLAYDLGIHPKDLASAIRPLIPTASISSIAQANPTEPGMAVSVLADGDVSQETGGATDKVKLGLAAVMGLDEPVDFDD</sequence>
<keyword evidence="2" id="KW-0812">Transmembrane</keyword>
<dbReference type="HOGENOM" id="CLU_103024_1_0_1"/>
<keyword evidence="4" id="KW-1185">Reference proteome</keyword>
<dbReference type="STRING" id="1051891.A0A0C3KS76"/>
<accession>A0A0C3KS76</accession>
<keyword evidence="2" id="KW-1133">Transmembrane helix</keyword>
<keyword evidence="2" id="KW-0472">Membrane</keyword>
<feature type="region of interest" description="Disordered" evidence="1">
    <location>
        <begin position="1"/>
        <end position="43"/>
    </location>
</feature>
<evidence type="ECO:0000313" key="3">
    <source>
        <dbReference type="EMBL" id="KIO24318.1"/>
    </source>
</evidence>